<evidence type="ECO:0000313" key="3">
    <source>
        <dbReference type="Proteomes" id="UP000821853"/>
    </source>
</evidence>
<dbReference type="EMBL" id="JABSTR010000003">
    <property type="protein sequence ID" value="KAH9365044.1"/>
    <property type="molecule type" value="Genomic_DNA"/>
</dbReference>
<evidence type="ECO:0000313" key="2">
    <source>
        <dbReference type="EMBL" id="KAH9365044.1"/>
    </source>
</evidence>
<name>A0A9J6FSF6_HAELO</name>
<dbReference type="VEuPathDB" id="VectorBase:HLOH_046336"/>
<organism evidence="2 3">
    <name type="scientific">Haemaphysalis longicornis</name>
    <name type="common">Bush tick</name>
    <dbReference type="NCBI Taxonomy" id="44386"/>
    <lineage>
        <taxon>Eukaryota</taxon>
        <taxon>Metazoa</taxon>
        <taxon>Ecdysozoa</taxon>
        <taxon>Arthropoda</taxon>
        <taxon>Chelicerata</taxon>
        <taxon>Arachnida</taxon>
        <taxon>Acari</taxon>
        <taxon>Parasitiformes</taxon>
        <taxon>Ixodida</taxon>
        <taxon>Ixodoidea</taxon>
        <taxon>Ixodidae</taxon>
        <taxon>Haemaphysalinae</taxon>
        <taxon>Haemaphysalis</taxon>
    </lineage>
</organism>
<accession>A0A9J6FSF6</accession>
<evidence type="ECO:0000256" key="1">
    <source>
        <dbReference type="SAM" id="MobiDB-lite"/>
    </source>
</evidence>
<dbReference type="AlphaFoldDB" id="A0A9J6FSF6"/>
<proteinExistence type="predicted"/>
<feature type="region of interest" description="Disordered" evidence="1">
    <location>
        <begin position="1"/>
        <end position="33"/>
    </location>
</feature>
<keyword evidence="3" id="KW-1185">Reference proteome</keyword>
<dbReference type="Proteomes" id="UP000821853">
    <property type="component" value="Unassembled WGS sequence"/>
</dbReference>
<protein>
    <submittedName>
        <fullName evidence="2">Uncharacterized protein</fullName>
    </submittedName>
</protein>
<gene>
    <name evidence="2" type="ORF">HPB48_016708</name>
</gene>
<comment type="caution">
    <text evidence="2">The sequence shown here is derived from an EMBL/GenBank/DDBJ whole genome shotgun (WGS) entry which is preliminary data.</text>
</comment>
<reference evidence="2 3" key="1">
    <citation type="journal article" date="2020" name="Cell">
        <title>Large-Scale Comparative Analyses of Tick Genomes Elucidate Their Genetic Diversity and Vector Capacities.</title>
        <authorList>
            <consortium name="Tick Genome and Microbiome Consortium (TIGMIC)"/>
            <person name="Jia N."/>
            <person name="Wang J."/>
            <person name="Shi W."/>
            <person name="Du L."/>
            <person name="Sun Y."/>
            <person name="Zhan W."/>
            <person name="Jiang J.F."/>
            <person name="Wang Q."/>
            <person name="Zhang B."/>
            <person name="Ji P."/>
            <person name="Bell-Sakyi L."/>
            <person name="Cui X.M."/>
            <person name="Yuan T.T."/>
            <person name="Jiang B.G."/>
            <person name="Yang W.F."/>
            <person name="Lam T.T."/>
            <person name="Chang Q.C."/>
            <person name="Ding S.J."/>
            <person name="Wang X.J."/>
            <person name="Zhu J.G."/>
            <person name="Ruan X.D."/>
            <person name="Zhao L."/>
            <person name="Wei J.T."/>
            <person name="Ye R.Z."/>
            <person name="Que T.C."/>
            <person name="Du C.H."/>
            <person name="Zhou Y.H."/>
            <person name="Cheng J.X."/>
            <person name="Dai P.F."/>
            <person name="Guo W.B."/>
            <person name="Han X.H."/>
            <person name="Huang E.J."/>
            <person name="Li L.F."/>
            <person name="Wei W."/>
            <person name="Gao Y.C."/>
            <person name="Liu J.Z."/>
            <person name="Shao H.Z."/>
            <person name="Wang X."/>
            <person name="Wang C.C."/>
            <person name="Yang T.C."/>
            <person name="Huo Q.B."/>
            <person name="Li W."/>
            <person name="Chen H.Y."/>
            <person name="Chen S.E."/>
            <person name="Zhou L.G."/>
            <person name="Ni X.B."/>
            <person name="Tian J.H."/>
            <person name="Sheng Y."/>
            <person name="Liu T."/>
            <person name="Pan Y.S."/>
            <person name="Xia L.Y."/>
            <person name="Li J."/>
            <person name="Zhao F."/>
            <person name="Cao W.C."/>
        </authorList>
    </citation>
    <scope>NUCLEOTIDE SEQUENCE [LARGE SCALE GENOMIC DNA]</scope>
    <source>
        <strain evidence="2">HaeL-2018</strain>
    </source>
</reference>
<sequence>MRANSAPPVSYFGSSAQPSPKTEVPHRPVQGLASPGPAVDALLLQHADAVVGNATAFNSVPLWEKRVSGAAKAATSKVFAALPHPAPTNPRSTRATLLSRPPVGNIQAPPDNEEEIVVINQPGSTRDSNTSRFLRRCQGEWHLFSLLVGHRLSCLNFIRINFSMSFCIANSP</sequence>